<evidence type="ECO:0000313" key="1">
    <source>
        <dbReference type="EMBL" id="EHL09118.1"/>
    </source>
</evidence>
<organism evidence="1 2">
    <name type="scientific">Desulfitobacterium hafniense DP7</name>
    <dbReference type="NCBI Taxonomy" id="537010"/>
    <lineage>
        <taxon>Bacteria</taxon>
        <taxon>Bacillati</taxon>
        <taxon>Bacillota</taxon>
        <taxon>Clostridia</taxon>
        <taxon>Eubacteriales</taxon>
        <taxon>Desulfitobacteriaceae</taxon>
        <taxon>Desulfitobacterium</taxon>
    </lineage>
</organism>
<dbReference type="EMBL" id="AFZX01000005">
    <property type="protein sequence ID" value="EHL09118.1"/>
    <property type="molecule type" value="Genomic_DNA"/>
</dbReference>
<dbReference type="PATRIC" id="fig|537010.4.peg.141"/>
<dbReference type="Proteomes" id="UP000004416">
    <property type="component" value="Unassembled WGS sequence"/>
</dbReference>
<gene>
    <name evidence="1" type="ORF">HMPREF0322_00149</name>
</gene>
<evidence type="ECO:0000313" key="2">
    <source>
        <dbReference type="Proteomes" id="UP000004416"/>
    </source>
</evidence>
<dbReference type="HOGENOM" id="CLU_2805437_0_0_9"/>
<name>G9XGT3_DESHA</name>
<protein>
    <submittedName>
        <fullName evidence="1">Uncharacterized protein</fullName>
    </submittedName>
</protein>
<comment type="caution">
    <text evidence="1">The sequence shown here is derived from an EMBL/GenBank/DDBJ whole genome shotgun (WGS) entry which is preliminary data.</text>
</comment>
<sequence length="67" mass="7622">MELTEQGHILSRLDVKDIDPAIFIERQNVMAMGFAAAKKWRNQFLDNNSLAWQPAYLVSVNPCLSKS</sequence>
<dbReference type="RefSeq" id="WP_005808015.1">
    <property type="nucleotide sequence ID" value="NZ_JH414436.1"/>
</dbReference>
<dbReference type="AlphaFoldDB" id="G9XGT3"/>
<reference evidence="1 2" key="1">
    <citation type="submission" date="2011-08" db="EMBL/GenBank/DDBJ databases">
        <authorList>
            <person name="Weinstock G."/>
            <person name="Sodergren E."/>
            <person name="Clifton S."/>
            <person name="Fulton L."/>
            <person name="Fulton B."/>
            <person name="Courtney L."/>
            <person name="Fronick C."/>
            <person name="Harrison M."/>
            <person name="Strong C."/>
            <person name="Farmer C."/>
            <person name="Delahaunty K."/>
            <person name="Markovic C."/>
            <person name="Hall O."/>
            <person name="Minx P."/>
            <person name="Tomlinson C."/>
            <person name="Mitreva M."/>
            <person name="Hou S."/>
            <person name="Chen J."/>
            <person name="Wollam A."/>
            <person name="Pepin K.H."/>
            <person name="Johnson M."/>
            <person name="Bhonagiri V."/>
            <person name="Zhang X."/>
            <person name="Suruliraj S."/>
            <person name="Warren W."/>
            <person name="Chinwalla A."/>
            <person name="Mardis E.R."/>
            <person name="Wilson R.K."/>
        </authorList>
    </citation>
    <scope>NUCLEOTIDE SEQUENCE [LARGE SCALE GENOMIC DNA]</scope>
    <source>
        <strain evidence="1 2">DP7</strain>
    </source>
</reference>
<accession>G9XGT3</accession>
<proteinExistence type="predicted"/>